<evidence type="ECO:0000313" key="11">
    <source>
        <dbReference type="EMBL" id="KAB8033347.1"/>
    </source>
</evidence>
<evidence type="ECO:0000256" key="6">
    <source>
        <dbReference type="ARBA" id="ARBA00022801"/>
    </source>
</evidence>
<dbReference type="EC" id="3.4.23.36" evidence="9"/>
<feature type="transmembrane region" description="Helical" evidence="9">
    <location>
        <begin position="128"/>
        <end position="151"/>
    </location>
</feature>
<evidence type="ECO:0000256" key="10">
    <source>
        <dbReference type="RuleBase" id="RU004181"/>
    </source>
</evidence>
<evidence type="ECO:0000256" key="8">
    <source>
        <dbReference type="ARBA" id="ARBA00023136"/>
    </source>
</evidence>
<dbReference type="NCBIfam" id="TIGR00077">
    <property type="entry name" value="lspA"/>
    <property type="match status" value="1"/>
</dbReference>
<keyword evidence="2 9" id="KW-1003">Cell membrane</keyword>
<reference evidence="11 12" key="1">
    <citation type="submission" date="2019-10" db="EMBL/GenBank/DDBJ databases">
        <title>New genus of Silvanigrellaceae.</title>
        <authorList>
            <person name="Pitt A."/>
            <person name="Hahn M.W."/>
        </authorList>
    </citation>
    <scope>NUCLEOTIDE SEQUENCE [LARGE SCALE GENOMIC DNA]</scope>
    <source>
        <strain evidence="11 12">33A1-SZDP</strain>
    </source>
</reference>
<gene>
    <name evidence="9 11" type="primary">lspA</name>
    <name evidence="11" type="ORF">GCL57_01210</name>
</gene>
<dbReference type="Proteomes" id="UP000442694">
    <property type="component" value="Unassembled WGS sequence"/>
</dbReference>
<dbReference type="AlphaFoldDB" id="A0A833JHE1"/>
<dbReference type="PRINTS" id="PR00781">
    <property type="entry name" value="LIPOSIGPTASE"/>
</dbReference>
<keyword evidence="5 9" id="KW-0064">Aspartyl protease</keyword>
<evidence type="ECO:0000256" key="3">
    <source>
        <dbReference type="ARBA" id="ARBA00022670"/>
    </source>
</evidence>
<dbReference type="PANTHER" id="PTHR33695:SF1">
    <property type="entry name" value="LIPOPROTEIN SIGNAL PEPTIDASE"/>
    <property type="match status" value="1"/>
</dbReference>
<keyword evidence="12" id="KW-1185">Reference proteome</keyword>
<sequence length="208" mass="23782">MQKDSSSIESLPVKIKASKGSLLGFLFLCVGFVLLDQSTKLWSEKYFMVSTSATDIRNYYPSSQHVFTLGNSVNWLDFNTTYVRNTGAAWGFLGNLPENIRPYFFYILTIVAMIVILIFFFKTKADQIFSRLGIAFIFAGAAGNFIDRIWLHYVIDWIHVQWSVIGWQYDYPVFNVADCCVTTGVIILLIDAVREELLARKLKKKKEG</sequence>
<protein>
    <recommendedName>
        <fullName evidence="9">Lipoprotein signal peptidase</fullName>
        <ecNumber evidence="9">3.4.23.36</ecNumber>
    </recommendedName>
    <alternativeName>
        <fullName evidence="9">Prolipoprotein signal peptidase</fullName>
    </alternativeName>
    <alternativeName>
        <fullName evidence="9">Signal peptidase II</fullName>
        <shortName evidence="9">SPase II</shortName>
    </alternativeName>
</protein>
<organism evidence="11 12">
    <name type="scientific">Fluviispira multicolorata</name>
    <dbReference type="NCBI Taxonomy" id="2654512"/>
    <lineage>
        <taxon>Bacteria</taxon>
        <taxon>Pseudomonadati</taxon>
        <taxon>Bdellovibrionota</taxon>
        <taxon>Oligoflexia</taxon>
        <taxon>Silvanigrellales</taxon>
        <taxon>Silvanigrellaceae</taxon>
        <taxon>Fluviispira</taxon>
    </lineage>
</organism>
<comment type="similarity">
    <text evidence="1 9 10">Belongs to the peptidase A8 family.</text>
</comment>
<comment type="subcellular location">
    <subcellularLocation>
        <location evidence="9">Cell membrane</location>
        <topology evidence="9">Multi-pass membrane protein</topology>
    </subcellularLocation>
</comment>
<evidence type="ECO:0000256" key="9">
    <source>
        <dbReference type="HAMAP-Rule" id="MF_00161"/>
    </source>
</evidence>
<evidence type="ECO:0000313" key="12">
    <source>
        <dbReference type="Proteomes" id="UP000442694"/>
    </source>
</evidence>
<keyword evidence="3 9" id="KW-0645">Protease</keyword>
<proteinExistence type="inferred from homology"/>
<dbReference type="PANTHER" id="PTHR33695">
    <property type="entry name" value="LIPOPROTEIN SIGNAL PEPTIDASE"/>
    <property type="match status" value="1"/>
</dbReference>
<evidence type="ECO:0000256" key="7">
    <source>
        <dbReference type="ARBA" id="ARBA00022989"/>
    </source>
</evidence>
<dbReference type="Pfam" id="PF01252">
    <property type="entry name" value="Peptidase_A8"/>
    <property type="match status" value="1"/>
</dbReference>
<keyword evidence="8 9" id="KW-0472">Membrane</keyword>
<name>A0A833JHE1_9BACT</name>
<evidence type="ECO:0000256" key="1">
    <source>
        <dbReference type="ARBA" id="ARBA00006139"/>
    </source>
</evidence>
<comment type="caution">
    <text evidence="11">The sequence shown here is derived from an EMBL/GenBank/DDBJ whole genome shotgun (WGS) entry which is preliminary data.</text>
</comment>
<comment type="catalytic activity">
    <reaction evidence="9">
        <text>Release of signal peptides from bacterial membrane prolipoproteins. Hydrolyzes -Xaa-Yaa-Zaa-|-(S,diacylglyceryl)Cys-, in which Xaa is hydrophobic (preferably Leu), and Yaa (Ala or Ser) and Zaa (Gly or Ala) have small, neutral side chains.</text>
        <dbReference type="EC" id="3.4.23.36"/>
    </reaction>
</comment>
<evidence type="ECO:0000256" key="2">
    <source>
        <dbReference type="ARBA" id="ARBA00022475"/>
    </source>
</evidence>
<evidence type="ECO:0000256" key="5">
    <source>
        <dbReference type="ARBA" id="ARBA00022750"/>
    </source>
</evidence>
<feature type="transmembrane region" description="Helical" evidence="9">
    <location>
        <begin position="103"/>
        <end position="121"/>
    </location>
</feature>
<keyword evidence="4 9" id="KW-0812">Transmembrane</keyword>
<feature type="transmembrane region" description="Helical" evidence="9">
    <location>
        <begin position="171"/>
        <end position="193"/>
    </location>
</feature>
<feature type="active site" evidence="9">
    <location>
        <position position="156"/>
    </location>
</feature>
<dbReference type="UniPathway" id="UPA00665"/>
<dbReference type="GO" id="GO:0005886">
    <property type="term" value="C:plasma membrane"/>
    <property type="evidence" value="ECO:0007669"/>
    <property type="project" value="UniProtKB-SubCell"/>
</dbReference>
<dbReference type="RefSeq" id="WP_152211433.1">
    <property type="nucleotide sequence ID" value="NZ_WFLN01000004.1"/>
</dbReference>
<dbReference type="GO" id="GO:0006508">
    <property type="term" value="P:proteolysis"/>
    <property type="evidence" value="ECO:0007669"/>
    <property type="project" value="UniProtKB-KW"/>
</dbReference>
<accession>A0A833JHE1</accession>
<evidence type="ECO:0000256" key="4">
    <source>
        <dbReference type="ARBA" id="ARBA00022692"/>
    </source>
</evidence>
<feature type="transmembrane region" description="Helical" evidence="9">
    <location>
        <begin position="21"/>
        <end position="39"/>
    </location>
</feature>
<keyword evidence="6 9" id="KW-0378">Hydrolase</keyword>
<dbReference type="InterPro" id="IPR001872">
    <property type="entry name" value="Peptidase_A8"/>
</dbReference>
<dbReference type="EMBL" id="WFLN01000004">
    <property type="protein sequence ID" value="KAB8033347.1"/>
    <property type="molecule type" value="Genomic_DNA"/>
</dbReference>
<comment type="pathway">
    <text evidence="9">Protein modification; lipoprotein biosynthesis (signal peptide cleavage).</text>
</comment>
<comment type="function">
    <text evidence="9">This protein specifically catalyzes the removal of signal peptides from prolipoproteins.</text>
</comment>
<dbReference type="HAMAP" id="MF_00161">
    <property type="entry name" value="LspA"/>
    <property type="match status" value="1"/>
</dbReference>
<keyword evidence="7 9" id="KW-1133">Transmembrane helix</keyword>
<feature type="active site" evidence="9">
    <location>
        <position position="178"/>
    </location>
</feature>
<dbReference type="GO" id="GO:0004190">
    <property type="term" value="F:aspartic-type endopeptidase activity"/>
    <property type="evidence" value="ECO:0007669"/>
    <property type="project" value="UniProtKB-UniRule"/>
</dbReference>